<reference evidence="3" key="1">
    <citation type="submission" date="2010-08" db="EMBL/GenBank/DDBJ databases">
        <authorList>
            <consortium name="Caenorhabditis japonica Sequencing Consortium"/>
            <person name="Wilson R.K."/>
        </authorList>
    </citation>
    <scope>NUCLEOTIDE SEQUENCE [LARGE SCALE GENOMIC DNA]</scope>
    <source>
        <strain evidence="3">DF5081</strain>
    </source>
</reference>
<keyword evidence="1" id="KW-1133">Transmembrane helix</keyword>
<dbReference type="Proteomes" id="UP000005237">
    <property type="component" value="Unassembled WGS sequence"/>
</dbReference>
<protein>
    <submittedName>
        <fullName evidence="2">Uncharacterized protein</fullName>
    </submittedName>
</protein>
<reference evidence="2" key="2">
    <citation type="submission" date="2022-06" db="UniProtKB">
        <authorList>
            <consortium name="EnsemblMetazoa"/>
        </authorList>
    </citation>
    <scope>IDENTIFICATION</scope>
    <source>
        <strain evidence="2">DF5081</strain>
    </source>
</reference>
<proteinExistence type="predicted"/>
<evidence type="ECO:0000256" key="1">
    <source>
        <dbReference type="SAM" id="Phobius"/>
    </source>
</evidence>
<sequence>MLVHFTTHDGQFVNIEQAINRLMTSTTESRKKLKSVYGLREAFPLEPLPSKLPQFFAIAVSSFFFSFLLCLCIWCRKRNNYERKLRHISAQASTVHTVSLGRNKKGNPAYNEIQIAARYHPPPALPQPVTVNLQSTEL</sequence>
<keyword evidence="3" id="KW-1185">Reference proteome</keyword>
<accession>A0A8R1EEF8</accession>
<dbReference type="EnsemblMetazoa" id="CJA33731.1">
    <property type="protein sequence ID" value="CJA33731.1"/>
    <property type="gene ID" value="WBGene00209578"/>
</dbReference>
<keyword evidence="1" id="KW-0812">Transmembrane</keyword>
<dbReference type="AlphaFoldDB" id="A0A8R1EEF8"/>
<feature type="transmembrane region" description="Helical" evidence="1">
    <location>
        <begin position="55"/>
        <end position="75"/>
    </location>
</feature>
<keyword evidence="1" id="KW-0472">Membrane</keyword>
<evidence type="ECO:0000313" key="3">
    <source>
        <dbReference type="Proteomes" id="UP000005237"/>
    </source>
</evidence>
<evidence type="ECO:0000313" key="2">
    <source>
        <dbReference type="EnsemblMetazoa" id="CJA33731.1"/>
    </source>
</evidence>
<organism evidence="2 3">
    <name type="scientific">Caenorhabditis japonica</name>
    <dbReference type="NCBI Taxonomy" id="281687"/>
    <lineage>
        <taxon>Eukaryota</taxon>
        <taxon>Metazoa</taxon>
        <taxon>Ecdysozoa</taxon>
        <taxon>Nematoda</taxon>
        <taxon>Chromadorea</taxon>
        <taxon>Rhabditida</taxon>
        <taxon>Rhabditina</taxon>
        <taxon>Rhabditomorpha</taxon>
        <taxon>Rhabditoidea</taxon>
        <taxon>Rhabditidae</taxon>
        <taxon>Peloderinae</taxon>
        <taxon>Caenorhabditis</taxon>
    </lineage>
</organism>
<name>A0A8R1EEF8_CAEJA</name>